<evidence type="ECO:0000256" key="4">
    <source>
        <dbReference type="ARBA" id="ARBA00022552"/>
    </source>
</evidence>
<feature type="domain" description="S1 motif" evidence="12">
    <location>
        <begin position="1137"/>
        <end position="1206"/>
    </location>
</feature>
<feature type="region of interest" description="Disordered" evidence="11">
    <location>
        <begin position="1"/>
        <end position="74"/>
    </location>
</feature>
<dbReference type="Pfam" id="PF00575">
    <property type="entry name" value="S1"/>
    <property type="match status" value="4"/>
</dbReference>
<evidence type="ECO:0000313" key="13">
    <source>
        <dbReference type="EMBL" id="KAF2112865.1"/>
    </source>
</evidence>
<dbReference type="Pfam" id="PF23459">
    <property type="entry name" value="S1_RRP5"/>
    <property type="match status" value="1"/>
</dbReference>
<accession>A0A6A5Z0C1</accession>
<dbReference type="InterPro" id="IPR012340">
    <property type="entry name" value="NA-bd_OB-fold"/>
</dbReference>
<dbReference type="EMBL" id="ML977329">
    <property type="protein sequence ID" value="KAF2112865.1"/>
    <property type="molecule type" value="Genomic_DNA"/>
</dbReference>
<feature type="region of interest" description="Disordered" evidence="11">
    <location>
        <begin position="1490"/>
        <end position="1518"/>
    </location>
</feature>
<dbReference type="CDD" id="cd05702">
    <property type="entry name" value="S1_Rrp5_repeat_hs11_sc8"/>
    <property type="match status" value="1"/>
</dbReference>
<feature type="compositionally biased region" description="Acidic residues" evidence="11">
    <location>
        <begin position="1427"/>
        <end position="1436"/>
    </location>
</feature>
<dbReference type="Gene3D" id="1.25.40.10">
    <property type="entry name" value="Tetratricopeptide repeat domain"/>
    <property type="match status" value="1"/>
</dbReference>
<evidence type="ECO:0000313" key="14">
    <source>
        <dbReference type="Proteomes" id="UP000799770"/>
    </source>
</evidence>
<dbReference type="InterPro" id="IPR011990">
    <property type="entry name" value="TPR-like_helical_dom_sf"/>
</dbReference>
<evidence type="ECO:0000256" key="8">
    <source>
        <dbReference type="ARBA" id="ARBA00055575"/>
    </source>
</evidence>
<dbReference type="GO" id="GO:0003723">
    <property type="term" value="F:RNA binding"/>
    <property type="evidence" value="ECO:0007669"/>
    <property type="project" value="TreeGrafter"/>
</dbReference>
<dbReference type="InterPro" id="IPR048058">
    <property type="entry name" value="Rrp5_S1_rpt_hs11_sc8"/>
</dbReference>
<dbReference type="Pfam" id="PF24685">
    <property type="entry name" value="OB_RRP5_4th"/>
    <property type="match status" value="1"/>
</dbReference>
<dbReference type="InterPro" id="IPR003107">
    <property type="entry name" value="HAT"/>
</dbReference>
<feature type="domain" description="S1 motif" evidence="12">
    <location>
        <begin position="742"/>
        <end position="815"/>
    </location>
</feature>
<evidence type="ECO:0000256" key="10">
    <source>
        <dbReference type="ARBA" id="ARBA00076674"/>
    </source>
</evidence>
<dbReference type="Gene3D" id="2.40.50.140">
    <property type="entry name" value="Nucleic acid-binding proteins"/>
    <property type="match status" value="12"/>
</dbReference>
<dbReference type="InterPro" id="IPR008847">
    <property type="entry name" value="Suf"/>
</dbReference>
<dbReference type="SMART" id="SM00386">
    <property type="entry name" value="HAT"/>
    <property type="match status" value="5"/>
</dbReference>
<dbReference type="InterPro" id="IPR003029">
    <property type="entry name" value="S1_domain"/>
</dbReference>
<keyword evidence="3" id="KW-0690">Ribosome biogenesis</keyword>
<evidence type="ECO:0000256" key="1">
    <source>
        <dbReference type="ARBA" id="ARBA00002863"/>
    </source>
</evidence>
<feature type="domain" description="S1 motif" evidence="12">
    <location>
        <begin position="155"/>
        <end position="258"/>
    </location>
</feature>
<dbReference type="SMART" id="SM00316">
    <property type="entry name" value="S1"/>
    <property type="match status" value="12"/>
</dbReference>
<comment type="subcellular location">
    <subcellularLocation>
        <location evidence="2">Nucleus</location>
        <location evidence="2">Nucleolus</location>
    </subcellularLocation>
</comment>
<evidence type="ECO:0000256" key="2">
    <source>
        <dbReference type="ARBA" id="ARBA00004604"/>
    </source>
</evidence>
<feature type="domain" description="S1 motif" evidence="12">
    <location>
        <begin position="560"/>
        <end position="634"/>
    </location>
</feature>
<dbReference type="Proteomes" id="UP000799770">
    <property type="component" value="Unassembled WGS sequence"/>
</dbReference>
<dbReference type="FunFam" id="2.40.50.140:FF:000155">
    <property type="entry name" value="rRNA biogenesis protein RRP5"/>
    <property type="match status" value="1"/>
</dbReference>
<dbReference type="FunFam" id="2.40.50.140:FF:000159">
    <property type="entry name" value="rRNA biogenesis protein rrp5"/>
    <property type="match status" value="1"/>
</dbReference>
<keyword evidence="5" id="KW-0597">Phosphoprotein</keyword>
<dbReference type="SUPFAM" id="SSF50249">
    <property type="entry name" value="Nucleic acid-binding proteins"/>
    <property type="match status" value="12"/>
</dbReference>
<dbReference type="GO" id="GO:0006364">
    <property type="term" value="P:rRNA processing"/>
    <property type="evidence" value="ECO:0007669"/>
    <property type="project" value="UniProtKB-KW"/>
</dbReference>
<keyword evidence="4" id="KW-0698">rRNA processing</keyword>
<comment type="function">
    <text evidence="8">Involved in the biogenesis of rRNA. Required for the formation of 18S and 5.8S rRNA.</text>
</comment>
<feature type="compositionally biased region" description="Basic and acidic residues" evidence="11">
    <location>
        <begin position="49"/>
        <end position="66"/>
    </location>
</feature>
<dbReference type="FunFam" id="2.40.50.140:FF:000103">
    <property type="entry name" value="protein RRP5 homolog"/>
    <property type="match status" value="2"/>
</dbReference>
<feature type="compositionally biased region" description="Basic and acidic residues" evidence="11">
    <location>
        <begin position="1"/>
        <end position="42"/>
    </location>
</feature>
<feature type="domain" description="S1 motif" evidence="12">
    <location>
        <begin position="1231"/>
        <end position="1300"/>
    </location>
</feature>
<dbReference type="CDD" id="cd05698">
    <property type="entry name" value="S1_Rrp5_repeat_hs6_sc5"/>
    <property type="match status" value="1"/>
</dbReference>
<dbReference type="InterPro" id="IPR057301">
    <property type="entry name" value="Rrp5_OB_4th"/>
</dbReference>
<dbReference type="InterPro" id="IPR048059">
    <property type="entry name" value="Rrp5_S1_rpt_hs1_sc1"/>
</dbReference>
<feature type="domain" description="S1 motif" evidence="12">
    <location>
        <begin position="468"/>
        <end position="543"/>
    </location>
</feature>
<dbReference type="CDD" id="cd05707">
    <property type="entry name" value="S1_Rrp5_repeat_sc11"/>
    <property type="match status" value="1"/>
</dbReference>
<dbReference type="Pfam" id="PF05843">
    <property type="entry name" value="Suf"/>
    <property type="match status" value="1"/>
</dbReference>
<dbReference type="GO" id="GO:0032040">
    <property type="term" value="C:small-subunit processome"/>
    <property type="evidence" value="ECO:0007669"/>
    <property type="project" value="TreeGrafter"/>
</dbReference>
<dbReference type="PROSITE" id="PS50126">
    <property type="entry name" value="S1"/>
    <property type="match status" value="12"/>
</dbReference>
<feature type="region of interest" description="Disordered" evidence="11">
    <location>
        <begin position="95"/>
        <end position="139"/>
    </location>
</feature>
<evidence type="ECO:0000256" key="5">
    <source>
        <dbReference type="ARBA" id="ARBA00022553"/>
    </source>
</evidence>
<feature type="compositionally biased region" description="Basic residues" evidence="11">
    <location>
        <begin position="121"/>
        <end position="132"/>
    </location>
</feature>
<dbReference type="PANTHER" id="PTHR23270">
    <property type="entry name" value="PROGRAMMED CELL DEATH PROTEIN 11 PRE-RRNA PROCESSING PROTEIN RRP5"/>
    <property type="match status" value="1"/>
</dbReference>
<feature type="domain" description="S1 motif" evidence="12">
    <location>
        <begin position="1320"/>
        <end position="1391"/>
    </location>
</feature>
<evidence type="ECO:0000256" key="7">
    <source>
        <dbReference type="ARBA" id="ARBA00023242"/>
    </source>
</evidence>
<comment type="function">
    <text evidence="1">Component of the cleavage factor IA (CFIA) complex, which is involved in the endonucleolytic cleavage during polyadenylation-dependent pre-mRNA 3'-end formation.</text>
</comment>
<keyword evidence="14" id="KW-1185">Reference proteome</keyword>
<dbReference type="FunFam" id="2.40.50.140:FF:000278">
    <property type="entry name" value="rRNA biogenesis protein rrp5"/>
    <property type="match status" value="1"/>
</dbReference>
<proteinExistence type="predicted"/>
<evidence type="ECO:0000256" key="6">
    <source>
        <dbReference type="ARBA" id="ARBA00022737"/>
    </source>
</evidence>
<dbReference type="InterPro" id="IPR045209">
    <property type="entry name" value="Rrp5"/>
</dbReference>
<feature type="compositionally biased region" description="Acidic residues" evidence="11">
    <location>
        <begin position="1445"/>
        <end position="1457"/>
    </location>
</feature>
<protein>
    <recommendedName>
        <fullName evidence="9">rRNA biogenesis protein RRP5</fullName>
    </recommendedName>
    <alternativeName>
        <fullName evidence="10">Ribosomal RNA-processing protein 5</fullName>
    </alternativeName>
</protein>
<dbReference type="CDD" id="cd05706">
    <property type="entry name" value="S1_Rrp5_repeat_sc10"/>
    <property type="match status" value="1"/>
</dbReference>
<dbReference type="OrthoDB" id="412781at2759"/>
<dbReference type="FunFam" id="2.40.50.140:FF:000196">
    <property type="entry name" value="rRNA biogenesis protein RRP5"/>
    <property type="match status" value="1"/>
</dbReference>
<dbReference type="InterPro" id="IPR057302">
    <property type="entry name" value="Rrp5_S1"/>
</dbReference>
<name>A0A6A5Z0C1_9PLEO</name>
<dbReference type="CDD" id="cd05693">
    <property type="entry name" value="S1_Rrp5_repeat_hs1_sc1"/>
    <property type="match status" value="1"/>
</dbReference>
<gene>
    <name evidence="13" type="ORF">BDV96DRAFT_648501</name>
</gene>
<keyword evidence="6" id="KW-0677">Repeat</keyword>
<reference evidence="13" key="1">
    <citation type="journal article" date="2020" name="Stud. Mycol.">
        <title>101 Dothideomycetes genomes: a test case for predicting lifestyles and emergence of pathogens.</title>
        <authorList>
            <person name="Haridas S."/>
            <person name="Albert R."/>
            <person name="Binder M."/>
            <person name="Bloem J."/>
            <person name="Labutti K."/>
            <person name="Salamov A."/>
            <person name="Andreopoulos B."/>
            <person name="Baker S."/>
            <person name="Barry K."/>
            <person name="Bills G."/>
            <person name="Bluhm B."/>
            <person name="Cannon C."/>
            <person name="Castanera R."/>
            <person name="Culley D."/>
            <person name="Daum C."/>
            <person name="Ezra D."/>
            <person name="Gonzalez J."/>
            <person name="Henrissat B."/>
            <person name="Kuo A."/>
            <person name="Liang C."/>
            <person name="Lipzen A."/>
            <person name="Lutzoni F."/>
            <person name="Magnuson J."/>
            <person name="Mondo S."/>
            <person name="Nolan M."/>
            <person name="Ohm R."/>
            <person name="Pangilinan J."/>
            <person name="Park H.-J."/>
            <person name="Ramirez L."/>
            <person name="Alfaro M."/>
            <person name="Sun H."/>
            <person name="Tritt A."/>
            <person name="Yoshinaga Y."/>
            <person name="Zwiers L.-H."/>
            <person name="Turgeon B."/>
            <person name="Goodwin S."/>
            <person name="Spatafora J."/>
            <person name="Crous P."/>
            <person name="Grigoriev I."/>
        </authorList>
    </citation>
    <scope>NUCLEOTIDE SEQUENCE</scope>
    <source>
        <strain evidence="13">CBS 627.86</strain>
    </source>
</reference>
<organism evidence="13 14">
    <name type="scientific">Lophiotrema nucula</name>
    <dbReference type="NCBI Taxonomy" id="690887"/>
    <lineage>
        <taxon>Eukaryota</taxon>
        <taxon>Fungi</taxon>
        <taxon>Dikarya</taxon>
        <taxon>Ascomycota</taxon>
        <taxon>Pezizomycotina</taxon>
        <taxon>Dothideomycetes</taxon>
        <taxon>Pleosporomycetidae</taxon>
        <taxon>Pleosporales</taxon>
        <taxon>Lophiotremataceae</taxon>
        <taxon>Lophiotrema</taxon>
    </lineage>
</organism>
<dbReference type="FunFam" id="2.40.50.140:FF:000279">
    <property type="entry name" value="rRNA biogenesis protein rrp5"/>
    <property type="match status" value="1"/>
</dbReference>
<sequence>MAGLKRKADDRAVSVKQEKGASGDRFAKRPRKSDVSVDDAKPAKSPIVKAEKPPQKSVLQDEERAFPRGGASVLTPLEHKQIQIKATQDVLFEASGQKRGGGDGLSDLGSEAEGEEAPRFDKKRKSKKSKKVHLQEEPEQKVKVEGLSYKKLVPGTIALGQITDVTAGEIVLSLPNNLTGIVPLTAVSEQLTARIEKLVKEEEEDNEELGEPDNDEDVDLRQMFVVGQYLRACVTSTGENAHVNGATKQKRRIELSIDPKMVNGGITKSTIPINCMVQASVVSNEDHGLVMDMGLDVPQLKAFLGKGELGQKKIDHAKVQEGAVIMCLVTGLNSDRRIVKLSADQQKLGNLKKLAYVAEAATIDVFLPGTAVDILVEETTTTTVTGKIIGSLIATADIVQSGATGKGDDLADKYKPGSKVKARVIYTFPNADPKKVGVSLLDHVMSLSPRLSGKAKDKKDPLQALPISSIVEEAQVTRVEPVTGLYLDLGVRGVPGFAHISRVSDSKVDSLSDSIGAFKVGSKHKARVLGYNAMDGSFQVSLEQKVLDQPFLRIQDIKIGQVVKGKVQKLVTNKKGSTGVLVNLAEGLTGLVEEMHLADVHLQHPERKFREGATVTSRVVSTDAEKGYIRLTLKKSLVNSDVQPWVSYSRITEGATGPGTLVDIKPNGALVQFYGDVRAWLPSAEMSEVFVEDPARHFQRGQVVNVRVLSVDAENERMLVSCKDPSAAGSEKDAAFQSIHPGDIVQGTVVEKSTDLATVDLGHGIKGLLRLGHLTDGSEKKDKSTMTRIRVGGPLEDVVVVNKHLKSRTVILSNKPSLRKDAQANKFISRFEDVRLGETVRGFVRGILPDKIFVEFGAGISGLLFKSQLPDEMLTAPNFGVRQDQSITARVSHVDAGQSRFWLSMKPASDAPTTKPIAAAATGEATVNSIDKNIKSTADLNFGTVTTARIRSIKDTQLNVHLADNVQGRISIAEVFEAWDDIKDKKHPVKQFKMNDTIQVKVLGMHDARNYRFLPITHRQGKIPTYELSANAGKLNSQDDLLSLDKISIGDSFVAFINNVAERFVWVNITANVRGRVDIYDLSDDLSLLSNLEDNFPIGSALKVRVKAVDPAAGRLDLTAASSPSAKSLTLQDLSLGLILPARITKIHDSSVVVQINENIAAPIYLEQLADDYDLAKPSERNVEDIVRVCVIDVDVPNKRLGLSIRPSRVLNSSLPVRDPEVKDFSTLDIDQVVRGFVKRVTDKGLFIRLGPHVDAFVRVSHLSDSFVKDWKSQFHVDQLVTGKIIAMKEDYKNPQMSLKKSIVEGTYVPQLELSDIKVGQIVTAKVRHVEDFGVFLVVDNSRNVSGLCHKSEMADNKVDDVKALYKEGDIVKAKVLTVNPAKRRVSFGLKYSYFKEGDDDEDEDEIDDENDDKGSATGSDDKSVASDDDVADDDAEMRSVYSAESEEDVEMEDGDGDDGRLAEASADAGLSTSGFDWTGATLDFDDRKAASYDPSDEESSKKKKRHKKATIKEDRTGDLDAYGPQSVADYERLLLGQPNSAELWVRYMVFQRELNEIDKARQIAKRALATMSPREEKERLDVWTALLHLENDFGSDDVVDETFKEAYQYNDSREIHERMIKIYITSGKLDKADTLYQSMIKNKSFTPTPSLWLSYAAFLMSTLQPPSPSRARALLQRATQSVPESEHRYLTTKFGALEFKIPNGDPERGRTIFEGLVSTWPKKGDLWDTYMSLEMSHGSAENVRALYERIVAQKMKKKRAATVFRNWREWEQEQGNKKDVEKVVRLEKEWKESKEGGDDE</sequence>
<dbReference type="SUPFAM" id="SSF48452">
    <property type="entry name" value="TPR-like"/>
    <property type="match status" value="2"/>
</dbReference>
<evidence type="ECO:0000256" key="11">
    <source>
        <dbReference type="SAM" id="MobiDB-lite"/>
    </source>
</evidence>
<feature type="domain" description="S1 motif" evidence="12">
    <location>
        <begin position="837"/>
        <end position="906"/>
    </location>
</feature>
<feature type="region of interest" description="Disordered" evidence="11">
    <location>
        <begin position="1399"/>
        <end position="1463"/>
    </location>
</feature>
<feature type="domain" description="S1 motif" evidence="12">
    <location>
        <begin position="1050"/>
        <end position="1121"/>
    </location>
</feature>
<feature type="domain" description="S1 motif" evidence="12">
    <location>
        <begin position="654"/>
        <end position="723"/>
    </location>
</feature>
<feature type="domain" description="S1 motif" evidence="12">
    <location>
        <begin position="943"/>
        <end position="1019"/>
    </location>
</feature>
<evidence type="ECO:0000259" key="12">
    <source>
        <dbReference type="PROSITE" id="PS50126"/>
    </source>
</evidence>
<feature type="compositionally biased region" description="Acidic residues" evidence="11">
    <location>
        <begin position="1399"/>
        <end position="1412"/>
    </location>
</feature>
<evidence type="ECO:0000256" key="9">
    <source>
        <dbReference type="ARBA" id="ARBA00073619"/>
    </source>
</evidence>
<evidence type="ECO:0000256" key="3">
    <source>
        <dbReference type="ARBA" id="ARBA00022517"/>
    </source>
</evidence>
<feature type="domain" description="S1 motif" evidence="12">
    <location>
        <begin position="274"/>
        <end position="344"/>
    </location>
</feature>
<keyword evidence="7" id="KW-0539">Nucleus</keyword>
<dbReference type="PANTHER" id="PTHR23270:SF10">
    <property type="entry name" value="PROTEIN RRP5 HOMOLOG"/>
    <property type="match status" value="1"/>
</dbReference>